<dbReference type="AlphaFoldDB" id="A0A5N1J2T0"/>
<evidence type="ECO:0000259" key="1">
    <source>
        <dbReference type="PROSITE" id="PS51794"/>
    </source>
</evidence>
<gene>
    <name evidence="2" type="ORF">F0P94_05565</name>
</gene>
<dbReference type="InterPro" id="IPR048554">
    <property type="entry name" value="DACNG"/>
</dbReference>
<dbReference type="SUPFAM" id="SSF143597">
    <property type="entry name" value="YojJ-like"/>
    <property type="match status" value="1"/>
</dbReference>
<comment type="caution">
    <text evidence="2">The sequence shown here is derived from an EMBL/GenBank/DDBJ whole genome shotgun (WGS) entry which is preliminary data.</text>
</comment>
<proteinExistence type="predicted"/>
<feature type="domain" description="DAC" evidence="1">
    <location>
        <begin position="343"/>
        <end position="483"/>
    </location>
</feature>
<dbReference type="RefSeq" id="WP_150902826.1">
    <property type="nucleotide sequence ID" value="NZ_VTWT01000002.1"/>
</dbReference>
<dbReference type="EMBL" id="VTWT01000002">
    <property type="protein sequence ID" value="KAA9340899.1"/>
    <property type="molecule type" value="Genomic_DNA"/>
</dbReference>
<dbReference type="PROSITE" id="PS51794">
    <property type="entry name" value="DAC"/>
    <property type="match status" value="1"/>
</dbReference>
<evidence type="ECO:0000313" key="2">
    <source>
        <dbReference type="EMBL" id="KAA9340899.1"/>
    </source>
</evidence>
<dbReference type="Gene3D" id="3.40.1700.10">
    <property type="entry name" value="DNA integrity scanning protein, DisA, N-terminal domain"/>
    <property type="match status" value="1"/>
</dbReference>
<accession>A0A5N1J2T0</accession>
<dbReference type="Pfam" id="PF21750">
    <property type="entry name" value="DACNH"/>
    <property type="match status" value="1"/>
</dbReference>
<evidence type="ECO:0000313" key="3">
    <source>
        <dbReference type="Proteomes" id="UP000326570"/>
    </source>
</evidence>
<dbReference type="Proteomes" id="UP000326570">
    <property type="component" value="Unassembled WGS sequence"/>
</dbReference>
<dbReference type="InterPro" id="IPR048555">
    <property type="entry name" value="DACNH"/>
</dbReference>
<dbReference type="InterPro" id="IPR003390">
    <property type="entry name" value="DNA_integrity_scan_DisA_N"/>
</dbReference>
<keyword evidence="3" id="KW-1185">Reference proteome</keyword>
<organism evidence="2 3">
    <name type="scientific">Adhaeribacter soli</name>
    <dbReference type="NCBI Taxonomy" id="2607655"/>
    <lineage>
        <taxon>Bacteria</taxon>
        <taxon>Pseudomonadati</taxon>
        <taxon>Bacteroidota</taxon>
        <taxon>Cytophagia</taxon>
        <taxon>Cytophagales</taxon>
        <taxon>Hymenobacteraceae</taxon>
        <taxon>Adhaeribacter</taxon>
    </lineage>
</organism>
<protein>
    <recommendedName>
        <fullName evidence="1">DAC domain-containing protein</fullName>
    </recommendedName>
</protein>
<sequence length="483" mass="54371">MWYNQTLFRVSAQLAADGIFSGIDRNLKPDVFLIGFLHKKPTANLKVELEPSDLRFPVSLFDPMVQLILRFERYEMESLKTAGHLPEHDSHEKFDHQQLLRKNLQVILNEINEDRESNQVAFASCPVWVNDFLVFVVLQFNKEAYFGHYALANRPAWRHVAAPGSLLEATVAEYLNDCGKALRDADYASGKSILDRDYSEVLRAAGKRFMYTPSSTNHGLFDACNAISSLRYEGTEGVGSMLLARRDHPDIYQLIKLDTPVSMRDYRSVRKLLELAEGNVRLLSDSVYVYGLGSMKPGHDFSKGELFQVNFTKHYTWEFVHAGHVMMRVTYGLPSLPKGQLDEQKFRNDICHTFAGISEENVQKLWLLIHEVTRLRHGTMIVISEGARSEAARLAKQGFTLAPVAISPSFIRLLTQIDGALLLDTEGTCHAIGVILDGLASERGDAARGARYNSAIRYVETSIYRCLAVVLSEDGLINVIRAV</sequence>
<name>A0A5N1J2T0_9BACT</name>
<dbReference type="Pfam" id="PF21752">
    <property type="entry name" value="DACNG"/>
    <property type="match status" value="1"/>
</dbReference>
<dbReference type="Pfam" id="PF02457">
    <property type="entry name" value="DAC"/>
    <property type="match status" value="1"/>
</dbReference>
<reference evidence="2 3" key="1">
    <citation type="submission" date="2019-09" db="EMBL/GenBank/DDBJ databases">
        <title>Genome sequence of Adhaeribacter sp. M2.</title>
        <authorList>
            <person name="Srinivasan S."/>
        </authorList>
    </citation>
    <scope>NUCLEOTIDE SEQUENCE [LARGE SCALE GENOMIC DNA]</scope>
    <source>
        <strain evidence="2 3">M2</strain>
    </source>
</reference>
<dbReference type="InterPro" id="IPR036888">
    <property type="entry name" value="DNA_integrity_DisA_N_sf"/>
</dbReference>